<evidence type="ECO:0000256" key="4">
    <source>
        <dbReference type="ARBA" id="ARBA00023136"/>
    </source>
</evidence>
<dbReference type="OrthoDB" id="6400719at2"/>
<dbReference type="Proteomes" id="UP000077552">
    <property type="component" value="Unassembled WGS sequence"/>
</dbReference>
<comment type="subcellular location">
    <subcellularLocation>
        <location evidence="1">Membrane</location>
        <topology evidence="1">Multi-pass membrane protein</topology>
    </subcellularLocation>
</comment>
<evidence type="ECO:0000313" key="7">
    <source>
        <dbReference type="Proteomes" id="UP000077552"/>
    </source>
</evidence>
<evidence type="ECO:0000256" key="2">
    <source>
        <dbReference type="ARBA" id="ARBA00022692"/>
    </source>
</evidence>
<gene>
    <name evidence="6" type="ORF">A7A78_01725</name>
</gene>
<feature type="transmembrane region" description="Helical" evidence="5">
    <location>
        <begin position="20"/>
        <end position="39"/>
    </location>
</feature>
<proteinExistence type="predicted"/>
<sequence>METTEPKTTPIETNTSTSEGKSIATIAYLTIVGLIIAFVMNNDKKNEFAKYHIRQSLGLAATGLALGIIGLIPILGWIINILGFFVIIYMWIMGLMNAVNEKQSPVPLLGKKYEEWFKNV</sequence>
<evidence type="ECO:0000256" key="5">
    <source>
        <dbReference type="SAM" id="Phobius"/>
    </source>
</evidence>
<keyword evidence="4 5" id="KW-0472">Membrane</keyword>
<evidence type="ECO:0008006" key="8">
    <source>
        <dbReference type="Google" id="ProtNLM"/>
    </source>
</evidence>
<dbReference type="AlphaFoldDB" id="A0A1A9LHH6"/>
<keyword evidence="3 5" id="KW-1133">Transmembrane helix</keyword>
<evidence type="ECO:0000256" key="1">
    <source>
        <dbReference type="ARBA" id="ARBA00004141"/>
    </source>
</evidence>
<accession>A0A1A9LHH6</accession>
<organism evidence="6 7">
    <name type="scientific">Aequorivita soesokkakensis</name>
    <dbReference type="NCBI Taxonomy" id="1385699"/>
    <lineage>
        <taxon>Bacteria</taxon>
        <taxon>Pseudomonadati</taxon>
        <taxon>Bacteroidota</taxon>
        <taxon>Flavobacteriia</taxon>
        <taxon>Flavobacteriales</taxon>
        <taxon>Flavobacteriaceae</taxon>
        <taxon>Aequorivita</taxon>
    </lineage>
</organism>
<keyword evidence="2 5" id="KW-0812">Transmembrane</keyword>
<dbReference type="InterPro" id="IPR019109">
    <property type="entry name" value="MamF_MmsF"/>
</dbReference>
<evidence type="ECO:0000256" key="3">
    <source>
        <dbReference type="ARBA" id="ARBA00022989"/>
    </source>
</evidence>
<comment type="caution">
    <text evidence="6">The sequence shown here is derived from an EMBL/GenBank/DDBJ whole genome shotgun (WGS) entry which is preliminary data.</text>
</comment>
<dbReference type="EMBL" id="LXIE01000001">
    <property type="protein sequence ID" value="OAD92653.1"/>
    <property type="molecule type" value="Genomic_DNA"/>
</dbReference>
<dbReference type="RefSeq" id="WP_068760621.1">
    <property type="nucleotide sequence ID" value="NZ_LXIE01000001.1"/>
</dbReference>
<keyword evidence="7" id="KW-1185">Reference proteome</keyword>
<evidence type="ECO:0000313" key="6">
    <source>
        <dbReference type="EMBL" id="OAD92653.1"/>
    </source>
</evidence>
<name>A0A1A9LHH6_9FLAO</name>
<protein>
    <recommendedName>
        <fullName evidence="8">Import component protein</fullName>
    </recommendedName>
</protein>
<feature type="transmembrane region" description="Helical" evidence="5">
    <location>
        <begin position="59"/>
        <end position="92"/>
    </location>
</feature>
<dbReference type="Pfam" id="PF09685">
    <property type="entry name" value="MamF_MmsF"/>
    <property type="match status" value="1"/>
</dbReference>
<reference evidence="6 7" key="1">
    <citation type="submission" date="2016-05" db="EMBL/GenBank/DDBJ databases">
        <title>Genome sequencing of Vitellibacter soesokkakensis RSSK-12.</title>
        <authorList>
            <person name="Thevarajoo S."/>
            <person name="Selvaratnam C."/>
            <person name="Goh K.M."/>
            <person name="Chan K.-G."/>
            <person name="Chong C.S."/>
        </authorList>
    </citation>
    <scope>NUCLEOTIDE SEQUENCE [LARGE SCALE GENOMIC DNA]</scope>
    <source>
        <strain evidence="6 7">RSSK-12</strain>
    </source>
</reference>